<evidence type="ECO:0000313" key="2">
    <source>
        <dbReference type="Proteomes" id="UP001367508"/>
    </source>
</evidence>
<reference evidence="1 2" key="1">
    <citation type="submission" date="2024-01" db="EMBL/GenBank/DDBJ databases">
        <title>The genomes of 5 underutilized Papilionoideae crops provide insights into root nodulation and disease resistanc.</title>
        <authorList>
            <person name="Jiang F."/>
        </authorList>
    </citation>
    <scope>NUCLEOTIDE SEQUENCE [LARGE SCALE GENOMIC DNA]</scope>
    <source>
        <strain evidence="1">LVBAO_FW01</strain>
        <tissue evidence="1">Leaves</tissue>
    </source>
</reference>
<dbReference type="Proteomes" id="UP001367508">
    <property type="component" value="Unassembled WGS sequence"/>
</dbReference>
<evidence type="ECO:0000313" key="1">
    <source>
        <dbReference type="EMBL" id="KAK7361292.1"/>
    </source>
</evidence>
<organism evidence="1 2">
    <name type="scientific">Canavalia gladiata</name>
    <name type="common">Sword bean</name>
    <name type="synonym">Dolichos gladiatus</name>
    <dbReference type="NCBI Taxonomy" id="3824"/>
    <lineage>
        <taxon>Eukaryota</taxon>
        <taxon>Viridiplantae</taxon>
        <taxon>Streptophyta</taxon>
        <taxon>Embryophyta</taxon>
        <taxon>Tracheophyta</taxon>
        <taxon>Spermatophyta</taxon>
        <taxon>Magnoliopsida</taxon>
        <taxon>eudicotyledons</taxon>
        <taxon>Gunneridae</taxon>
        <taxon>Pentapetalae</taxon>
        <taxon>rosids</taxon>
        <taxon>fabids</taxon>
        <taxon>Fabales</taxon>
        <taxon>Fabaceae</taxon>
        <taxon>Papilionoideae</taxon>
        <taxon>50 kb inversion clade</taxon>
        <taxon>NPAAA clade</taxon>
        <taxon>indigoferoid/millettioid clade</taxon>
        <taxon>Phaseoleae</taxon>
        <taxon>Canavalia</taxon>
    </lineage>
</organism>
<dbReference type="AlphaFoldDB" id="A0AAN9R6R5"/>
<comment type="caution">
    <text evidence="1">The sequence shown here is derived from an EMBL/GenBank/DDBJ whole genome shotgun (WGS) entry which is preliminary data.</text>
</comment>
<dbReference type="EMBL" id="JAYMYQ010000001">
    <property type="protein sequence ID" value="KAK7361292.1"/>
    <property type="molecule type" value="Genomic_DNA"/>
</dbReference>
<gene>
    <name evidence="1" type="ORF">VNO77_03342</name>
</gene>
<name>A0AAN9R6R5_CANGL</name>
<accession>A0AAN9R6R5</accession>
<proteinExistence type="predicted"/>
<sequence length="89" mass="9836">MMEECKQAEAPRVGIVPVLQALSRVCGFPKPIKDGPIRSARKHLVRQQVSLKLIASNIITYKKLGQVVGALPRLLEPEFEPYTPPLSTS</sequence>
<protein>
    <submittedName>
        <fullName evidence="1">Uncharacterized protein</fullName>
    </submittedName>
</protein>
<keyword evidence="2" id="KW-1185">Reference proteome</keyword>